<sequence length="688" mass="79972">MDEELYQYYEYLLKYVPRSAELLLSQNAKDVEHIREQIILTHRAISLIPTLLNKTQYSNYLPDKTERPTFVFKPTLVVPPRVSPQLLQQASHLFQFIHSNPIALLDALLNEKDTPLFNYIIHSSLPSLFGYYSSQEHINFAFTFYAQVIMKCDITVGSEILIPFFRTTCIQKYIENTINPFAISLMSDSRISGSELNQSFLEFYKNYLKTLLFGASTCIMHYHSVIIKLMKDNWGVTATGEFLINTIIRYTASIWFSASGFSEKLPILNQVIDNFISDQHSLEGIVNKMIETDSGIEIPDMYHTFKHQYVLFLTTSHDFLALAKLMQKVIQIPQSVTTNNTETNPKNAVFWFKIFPKRKLPNHQIIRPLVFSIPEKEPLVNPKFDTLWREIQTHADQANIEPFEFLMSKRDIYNFPHDLLEYTLKKSIEALEHDATLFEQLMRFMVSISEMKKWFEVSQHCLDMVTDQVATTAATLSFKRGYQMINYAFQKASNLFDSNYIKQNQYIRLLQMYLPTFIVGVEKKLDILDSWWSSKIDQLNQQIDELESHFRGQAANNVLWDCVMRVSLVRPQNLLVSFRIILEICQRLSMLSKITGSYDIRIIGELFRKVAILGKAKGLMSVYIILGSIAFDSACFRDLCSEAEEHGWYALESALFYYVKEEPEIQAAMTEVQDHFRNIEKDGEQPKQ</sequence>
<dbReference type="SMR" id="A2DJ08"/>
<organism evidence="1 2">
    <name type="scientific">Trichomonas vaginalis (strain ATCC PRA-98 / G3)</name>
    <dbReference type="NCBI Taxonomy" id="412133"/>
    <lineage>
        <taxon>Eukaryota</taxon>
        <taxon>Metamonada</taxon>
        <taxon>Parabasalia</taxon>
        <taxon>Trichomonadida</taxon>
        <taxon>Trichomonadidae</taxon>
        <taxon>Trichomonas</taxon>
    </lineage>
</organism>
<dbReference type="Proteomes" id="UP000001542">
    <property type="component" value="Unassembled WGS sequence"/>
</dbReference>
<reference evidence="1" key="2">
    <citation type="journal article" date="2007" name="Science">
        <title>Draft genome sequence of the sexually transmitted pathogen Trichomonas vaginalis.</title>
        <authorList>
            <person name="Carlton J.M."/>
            <person name="Hirt R.P."/>
            <person name="Silva J.C."/>
            <person name="Delcher A.L."/>
            <person name="Schatz M."/>
            <person name="Zhao Q."/>
            <person name="Wortman J.R."/>
            <person name="Bidwell S.L."/>
            <person name="Alsmark U.C.M."/>
            <person name="Besteiro S."/>
            <person name="Sicheritz-Ponten T."/>
            <person name="Noel C.J."/>
            <person name="Dacks J.B."/>
            <person name="Foster P.G."/>
            <person name="Simillion C."/>
            <person name="Van de Peer Y."/>
            <person name="Miranda-Saavedra D."/>
            <person name="Barton G.J."/>
            <person name="Westrop G.D."/>
            <person name="Mueller S."/>
            <person name="Dessi D."/>
            <person name="Fiori P.L."/>
            <person name="Ren Q."/>
            <person name="Paulsen I."/>
            <person name="Zhang H."/>
            <person name="Bastida-Corcuera F.D."/>
            <person name="Simoes-Barbosa A."/>
            <person name="Brown M.T."/>
            <person name="Hayes R.D."/>
            <person name="Mukherjee M."/>
            <person name="Okumura C.Y."/>
            <person name="Schneider R."/>
            <person name="Smith A.J."/>
            <person name="Vanacova S."/>
            <person name="Villalvazo M."/>
            <person name="Haas B.J."/>
            <person name="Pertea M."/>
            <person name="Feldblyum T.V."/>
            <person name="Utterback T.R."/>
            <person name="Shu C.L."/>
            <person name="Osoegawa K."/>
            <person name="de Jong P.J."/>
            <person name="Hrdy I."/>
            <person name="Horvathova L."/>
            <person name="Zubacova Z."/>
            <person name="Dolezal P."/>
            <person name="Malik S.B."/>
            <person name="Logsdon J.M. Jr."/>
            <person name="Henze K."/>
            <person name="Gupta A."/>
            <person name="Wang C.C."/>
            <person name="Dunne R.L."/>
            <person name="Upcroft J.A."/>
            <person name="Upcroft P."/>
            <person name="White O."/>
            <person name="Salzberg S.L."/>
            <person name="Tang P."/>
            <person name="Chiu C.-H."/>
            <person name="Lee Y.-S."/>
            <person name="Embley T.M."/>
            <person name="Coombs G.H."/>
            <person name="Mottram J.C."/>
            <person name="Tachezy J."/>
            <person name="Fraser-Liggett C.M."/>
            <person name="Johnson P.J."/>
        </authorList>
    </citation>
    <scope>NUCLEOTIDE SEQUENCE [LARGE SCALE GENOMIC DNA]</scope>
    <source>
        <strain evidence="1">G3</strain>
    </source>
</reference>
<name>A2DJ08_TRIV3</name>
<reference evidence="1" key="1">
    <citation type="submission" date="2006-10" db="EMBL/GenBank/DDBJ databases">
        <authorList>
            <person name="Amadeo P."/>
            <person name="Zhao Q."/>
            <person name="Wortman J."/>
            <person name="Fraser-Liggett C."/>
            <person name="Carlton J."/>
        </authorList>
    </citation>
    <scope>NUCLEOTIDE SEQUENCE</scope>
    <source>
        <strain evidence="1">G3</strain>
    </source>
</reference>
<gene>
    <name evidence="1" type="ORF">TVAG_228460</name>
</gene>
<dbReference type="VEuPathDB" id="TrichDB:TVAGG3_0483990"/>
<evidence type="ECO:0000313" key="2">
    <source>
        <dbReference type="Proteomes" id="UP000001542"/>
    </source>
</evidence>
<accession>A2DJ08</accession>
<dbReference type="KEGG" id="tva:5465112"/>
<dbReference type="OrthoDB" id="10577307at2759"/>
<dbReference type="RefSeq" id="XP_001580569.1">
    <property type="nucleotide sequence ID" value="XM_001580519.1"/>
</dbReference>
<protein>
    <submittedName>
        <fullName evidence="1">Uncharacterized protein</fullName>
    </submittedName>
</protein>
<dbReference type="EMBL" id="DS113206">
    <property type="protein sequence ID" value="EAY19583.1"/>
    <property type="molecule type" value="Genomic_DNA"/>
</dbReference>
<keyword evidence="2" id="KW-1185">Reference proteome</keyword>
<evidence type="ECO:0000313" key="1">
    <source>
        <dbReference type="EMBL" id="EAY19583.1"/>
    </source>
</evidence>
<dbReference type="VEuPathDB" id="TrichDB:TVAG_228460"/>
<dbReference type="InParanoid" id="A2DJ08"/>
<proteinExistence type="predicted"/>
<dbReference type="AlphaFoldDB" id="A2DJ08"/>